<dbReference type="InterPro" id="IPR008767">
    <property type="entry name" value="Phage_SPP1_head-tail_adaptor"/>
</dbReference>
<dbReference type="Gene3D" id="2.40.10.270">
    <property type="entry name" value="Bacteriophage SPP1 head-tail adaptor protein"/>
    <property type="match status" value="1"/>
</dbReference>
<dbReference type="InterPro" id="IPR038666">
    <property type="entry name" value="SSP1_head-tail_sf"/>
</dbReference>
<protein>
    <submittedName>
        <fullName evidence="1">Phage head-tail adaptor, putative, SPP1 family</fullName>
    </submittedName>
</protein>
<evidence type="ECO:0000313" key="2">
    <source>
        <dbReference type="Proteomes" id="UP000192936"/>
    </source>
</evidence>
<gene>
    <name evidence="1" type="ORF">SAMN02982917_5494</name>
</gene>
<dbReference type="EMBL" id="FXAK01000007">
    <property type="protein sequence ID" value="SMF83236.1"/>
    <property type="molecule type" value="Genomic_DNA"/>
</dbReference>
<sequence length="108" mass="11735">MIGAGELDQRVRIEKPANIPDGRGGTVKGWAELATVWAKVRPLSGRERAAAGQIEAAATYRVVIRRRTDVTADCRILWQGMAMNIRFVPASGSRAMWTVIDCDAGVPV</sequence>
<dbReference type="RefSeq" id="WP_167393348.1">
    <property type="nucleotide sequence ID" value="NZ_FXAK01000007.1"/>
</dbReference>
<dbReference type="Proteomes" id="UP000192936">
    <property type="component" value="Unassembled WGS sequence"/>
</dbReference>
<proteinExistence type="predicted"/>
<dbReference type="NCBIfam" id="TIGR01563">
    <property type="entry name" value="gp16_SPP1"/>
    <property type="match status" value="1"/>
</dbReference>
<dbReference type="Pfam" id="PF05521">
    <property type="entry name" value="Phage_HCP"/>
    <property type="match status" value="1"/>
</dbReference>
<name>A0A1X7HB99_9PROT</name>
<dbReference type="AlphaFoldDB" id="A0A1X7HB99"/>
<reference evidence="1 2" key="1">
    <citation type="submission" date="2017-04" db="EMBL/GenBank/DDBJ databases">
        <authorList>
            <person name="Afonso C.L."/>
            <person name="Miller P.J."/>
            <person name="Scott M.A."/>
            <person name="Spackman E."/>
            <person name="Goraichik I."/>
            <person name="Dimitrov K.M."/>
            <person name="Suarez D.L."/>
            <person name="Swayne D.E."/>
        </authorList>
    </citation>
    <scope>NUCLEOTIDE SEQUENCE [LARGE SCALE GENOMIC DNA]</scope>
    <source>
        <strain evidence="1 2">A2P</strain>
    </source>
</reference>
<evidence type="ECO:0000313" key="1">
    <source>
        <dbReference type="EMBL" id="SMF83236.1"/>
    </source>
</evidence>
<dbReference type="STRING" id="286727.SAMN02982917_5494"/>
<accession>A0A1X7HB99</accession>
<organism evidence="1 2">
    <name type="scientific">Azospirillum oryzae</name>
    <dbReference type="NCBI Taxonomy" id="286727"/>
    <lineage>
        <taxon>Bacteria</taxon>
        <taxon>Pseudomonadati</taxon>
        <taxon>Pseudomonadota</taxon>
        <taxon>Alphaproteobacteria</taxon>
        <taxon>Rhodospirillales</taxon>
        <taxon>Azospirillaceae</taxon>
        <taxon>Azospirillum</taxon>
    </lineage>
</organism>